<dbReference type="InterPro" id="IPR002068">
    <property type="entry name" value="A-crystallin/Hsp20_dom"/>
</dbReference>
<sequence>MDEQARQNPVKDLSAFHNQASEVLGEEFWQDMAGLIPNTGPRIDIYYTSTEVVVLAEIPDLHSQDQIGILLEGQTLVLEGEIPRLYPVTDNRITQEERFFGRFRRSLTMPKPVSTKGIQAKYHRGLLTVELPIDLSLQQASIPIDFES</sequence>
<comment type="caution">
    <text evidence="4">The sequence shown here is derived from an EMBL/GenBank/DDBJ whole genome shotgun (WGS) entry which is preliminary data.</text>
</comment>
<protein>
    <submittedName>
        <fullName evidence="4">Hsp20/alpha crystallin family protein</fullName>
    </submittedName>
</protein>
<evidence type="ECO:0000313" key="5">
    <source>
        <dbReference type="Proteomes" id="UP001580407"/>
    </source>
</evidence>
<name>A0ABV5BDP1_9BACL</name>
<dbReference type="Pfam" id="PF00011">
    <property type="entry name" value="HSP20"/>
    <property type="match status" value="1"/>
</dbReference>
<dbReference type="CDD" id="cd06464">
    <property type="entry name" value="ACD_sHsps-like"/>
    <property type="match status" value="1"/>
</dbReference>
<dbReference type="Gene3D" id="2.60.40.790">
    <property type="match status" value="1"/>
</dbReference>
<dbReference type="Proteomes" id="UP001580407">
    <property type="component" value="Unassembled WGS sequence"/>
</dbReference>
<keyword evidence="5" id="KW-1185">Reference proteome</keyword>
<dbReference type="InterPro" id="IPR008978">
    <property type="entry name" value="HSP20-like_chaperone"/>
</dbReference>
<organism evidence="4 5">
    <name type="scientific">Paenibacillus terreus</name>
    <dbReference type="NCBI Taxonomy" id="1387834"/>
    <lineage>
        <taxon>Bacteria</taxon>
        <taxon>Bacillati</taxon>
        <taxon>Bacillota</taxon>
        <taxon>Bacilli</taxon>
        <taxon>Bacillales</taxon>
        <taxon>Paenibacillaceae</taxon>
        <taxon>Paenibacillus</taxon>
    </lineage>
</organism>
<evidence type="ECO:0000256" key="1">
    <source>
        <dbReference type="PROSITE-ProRule" id="PRU00285"/>
    </source>
</evidence>
<dbReference type="EMBL" id="JBHILM010000030">
    <property type="protein sequence ID" value="MFB5683745.1"/>
    <property type="molecule type" value="Genomic_DNA"/>
</dbReference>
<reference evidence="4 5" key="1">
    <citation type="submission" date="2024-09" db="EMBL/GenBank/DDBJ databases">
        <authorList>
            <person name="Ruan L."/>
        </authorList>
    </citation>
    <scope>NUCLEOTIDE SEQUENCE [LARGE SCALE GENOMIC DNA]</scope>
    <source>
        <strain evidence="4 5">D33</strain>
    </source>
</reference>
<evidence type="ECO:0000256" key="2">
    <source>
        <dbReference type="RuleBase" id="RU003616"/>
    </source>
</evidence>
<evidence type="ECO:0000313" key="4">
    <source>
        <dbReference type="EMBL" id="MFB5683745.1"/>
    </source>
</evidence>
<feature type="domain" description="SHSP" evidence="3">
    <location>
        <begin position="34"/>
        <end position="147"/>
    </location>
</feature>
<proteinExistence type="inferred from homology"/>
<gene>
    <name evidence="4" type="ORF">ACE3NQ_22800</name>
</gene>
<dbReference type="PROSITE" id="PS01031">
    <property type="entry name" value="SHSP"/>
    <property type="match status" value="1"/>
</dbReference>
<comment type="similarity">
    <text evidence="1 2">Belongs to the small heat shock protein (HSP20) family.</text>
</comment>
<evidence type="ECO:0000259" key="3">
    <source>
        <dbReference type="PROSITE" id="PS01031"/>
    </source>
</evidence>
<dbReference type="SUPFAM" id="SSF49764">
    <property type="entry name" value="HSP20-like chaperones"/>
    <property type="match status" value="1"/>
</dbReference>
<dbReference type="RefSeq" id="WP_375527472.1">
    <property type="nucleotide sequence ID" value="NZ_JBHILM010000030.1"/>
</dbReference>
<accession>A0ABV5BDP1</accession>